<sequence length="117" mass="13108">MQAENFESSGSERRVQWIVEPVDFDRSPVAIIRVHSHRGFLSSQQWILSRVHGGSESEENHHHEGRLGFSCSVWKADLRAMLFPLDSAPSPCGRISRVFLLSPSIVVDIFAVYDSGA</sequence>
<name>A0ABD1XSB6_9MARC</name>
<dbReference type="AlphaFoldDB" id="A0ABD1XSB6"/>
<evidence type="ECO:0000313" key="2">
    <source>
        <dbReference type="Proteomes" id="UP001605036"/>
    </source>
</evidence>
<accession>A0ABD1XSB6</accession>
<keyword evidence="2" id="KW-1185">Reference proteome</keyword>
<evidence type="ECO:0000313" key="1">
    <source>
        <dbReference type="EMBL" id="KAL2611669.1"/>
    </source>
</evidence>
<reference evidence="1 2" key="1">
    <citation type="submission" date="2024-09" db="EMBL/GenBank/DDBJ databases">
        <title>Chromosome-scale assembly of Riccia fluitans.</title>
        <authorList>
            <person name="Paukszto L."/>
            <person name="Sawicki J."/>
            <person name="Karawczyk K."/>
            <person name="Piernik-Szablinska J."/>
            <person name="Szczecinska M."/>
            <person name="Mazdziarz M."/>
        </authorList>
    </citation>
    <scope>NUCLEOTIDE SEQUENCE [LARGE SCALE GENOMIC DNA]</scope>
    <source>
        <strain evidence="1">Rf_01</strain>
        <tissue evidence="1">Aerial parts of the thallus</tissue>
    </source>
</reference>
<proteinExistence type="predicted"/>
<dbReference type="Proteomes" id="UP001605036">
    <property type="component" value="Unassembled WGS sequence"/>
</dbReference>
<gene>
    <name evidence="1" type="ORF">R1flu_023361</name>
</gene>
<organism evidence="1 2">
    <name type="scientific">Riccia fluitans</name>
    <dbReference type="NCBI Taxonomy" id="41844"/>
    <lineage>
        <taxon>Eukaryota</taxon>
        <taxon>Viridiplantae</taxon>
        <taxon>Streptophyta</taxon>
        <taxon>Embryophyta</taxon>
        <taxon>Marchantiophyta</taxon>
        <taxon>Marchantiopsida</taxon>
        <taxon>Marchantiidae</taxon>
        <taxon>Marchantiales</taxon>
        <taxon>Ricciaceae</taxon>
        <taxon>Riccia</taxon>
    </lineage>
</organism>
<protein>
    <submittedName>
        <fullName evidence="1">Uncharacterized protein</fullName>
    </submittedName>
</protein>
<dbReference type="EMBL" id="JBHFFA010000007">
    <property type="protein sequence ID" value="KAL2611669.1"/>
    <property type="molecule type" value="Genomic_DNA"/>
</dbReference>
<comment type="caution">
    <text evidence="1">The sequence shown here is derived from an EMBL/GenBank/DDBJ whole genome shotgun (WGS) entry which is preliminary data.</text>
</comment>